<sequence>MVRLALFPGPFPLRDPRVAVKCCSPSGHPILLLKMVPLYPSRPLFRSSGFSGRDWGREQQGDKLHTSPCSFIGQEAVT</sequence>
<feature type="region of interest" description="Disordered" evidence="1">
    <location>
        <begin position="47"/>
        <end position="78"/>
    </location>
</feature>
<dbReference type="EMBL" id="JARAKH010001664">
    <property type="protein sequence ID" value="KAK8372676.1"/>
    <property type="molecule type" value="Genomic_DNA"/>
</dbReference>
<evidence type="ECO:0000256" key="1">
    <source>
        <dbReference type="SAM" id="MobiDB-lite"/>
    </source>
</evidence>
<accession>A0AAW0SC64</accession>
<comment type="caution">
    <text evidence="2">The sequence shown here is derived from an EMBL/GenBank/DDBJ whole genome shotgun (WGS) entry which is preliminary data.</text>
</comment>
<feature type="compositionally biased region" description="Basic and acidic residues" evidence="1">
    <location>
        <begin position="54"/>
        <end position="65"/>
    </location>
</feature>
<evidence type="ECO:0000313" key="2">
    <source>
        <dbReference type="EMBL" id="KAK8372676.1"/>
    </source>
</evidence>
<keyword evidence="3" id="KW-1185">Reference proteome</keyword>
<dbReference type="AlphaFoldDB" id="A0AAW0SC64"/>
<organism evidence="2 3">
    <name type="scientific">Scylla paramamosain</name>
    <name type="common">Mud crab</name>
    <dbReference type="NCBI Taxonomy" id="85552"/>
    <lineage>
        <taxon>Eukaryota</taxon>
        <taxon>Metazoa</taxon>
        <taxon>Ecdysozoa</taxon>
        <taxon>Arthropoda</taxon>
        <taxon>Crustacea</taxon>
        <taxon>Multicrustacea</taxon>
        <taxon>Malacostraca</taxon>
        <taxon>Eumalacostraca</taxon>
        <taxon>Eucarida</taxon>
        <taxon>Decapoda</taxon>
        <taxon>Pleocyemata</taxon>
        <taxon>Brachyura</taxon>
        <taxon>Eubrachyura</taxon>
        <taxon>Portunoidea</taxon>
        <taxon>Portunidae</taxon>
        <taxon>Portuninae</taxon>
        <taxon>Scylla</taxon>
    </lineage>
</organism>
<evidence type="ECO:0000313" key="3">
    <source>
        <dbReference type="Proteomes" id="UP001487740"/>
    </source>
</evidence>
<proteinExistence type="predicted"/>
<dbReference type="Proteomes" id="UP001487740">
    <property type="component" value="Unassembled WGS sequence"/>
</dbReference>
<reference evidence="2 3" key="1">
    <citation type="submission" date="2023-03" db="EMBL/GenBank/DDBJ databases">
        <title>High-quality genome of Scylla paramamosain provides insights in environmental adaptation.</title>
        <authorList>
            <person name="Zhang L."/>
        </authorList>
    </citation>
    <scope>NUCLEOTIDE SEQUENCE [LARGE SCALE GENOMIC DNA]</scope>
    <source>
        <strain evidence="2">LZ_2023a</strain>
        <tissue evidence="2">Muscle</tissue>
    </source>
</reference>
<protein>
    <submittedName>
        <fullName evidence="2">Uncharacterized protein</fullName>
    </submittedName>
</protein>
<gene>
    <name evidence="2" type="ORF">O3P69_012720</name>
</gene>
<name>A0AAW0SC64_SCYPA</name>